<name>A0ABV5R230_9ACTN</name>
<comment type="caution">
    <text evidence="2">The sequence shown here is derived from an EMBL/GenBank/DDBJ whole genome shotgun (WGS) entry which is preliminary data.</text>
</comment>
<evidence type="ECO:0000313" key="3">
    <source>
        <dbReference type="Proteomes" id="UP001589710"/>
    </source>
</evidence>
<evidence type="ECO:0000313" key="2">
    <source>
        <dbReference type="EMBL" id="MFB9571401.1"/>
    </source>
</evidence>
<dbReference type="EMBL" id="JBHMCG010000013">
    <property type="protein sequence ID" value="MFB9571401.1"/>
    <property type="molecule type" value="Genomic_DNA"/>
</dbReference>
<organism evidence="2 3">
    <name type="scientific">Streptomyces yanii</name>
    <dbReference type="NCBI Taxonomy" id="78510"/>
    <lineage>
        <taxon>Bacteria</taxon>
        <taxon>Bacillati</taxon>
        <taxon>Actinomycetota</taxon>
        <taxon>Actinomycetes</taxon>
        <taxon>Kitasatosporales</taxon>
        <taxon>Streptomycetaceae</taxon>
        <taxon>Streptomyces</taxon>
    </lineage>
</organism>
<accession>A0ABV5R230</accession>
<protein>
    <submittedName>
        <fullName evidence="2">Uncharacterized protein</fullName>
    </submittedName>
</protein>
<keyword evidence="3" id="KW-1185">Reference proteome</keyword>
<proteinExistence type="predicted"/>
<dbReference type="Proteomes" id="UP001589710">
    <property type="component" value="Unassembled WGS sequence"/>
</dbReference>
<evidence type="ECO:0000256" key="1">
    <source>
        <dbReference type="SAM" id="MobiDB-lite"/>
    </source>
</evidence>
<feature type="region of interest" description="Disordered" evidence="1">
    <location>
        <begin position="1"/>
        <end position="26"/>
    </location>
</feature>
<sequence>MSHETARSLENDGHHTEQARTASLPAAEFAEFFGGRGVSLT</sequence>
<reference evidence="2 3" key="1">
    <citation type="submission" date="2024-09" db="EMBL/GenBank/DDBJ databases">
        <authorList>
            <person name="Sun Q."/>
            <person name="Mori K."/>
        </authorList>
    </citation>
    <scope>NUCLEOTIDE SEQUENCE [LARGE SCALE GENOMIC DNA]</scope>
    <source>
        <strain evidence="2 3">JCM 3331</strain>
    </source>
</reference>
<gene>
    <name evidence="2" type="ORF">ACFFTL_03345</name>
</gene>
<feature type="compositionally biased region" description="Basic and acidic residues" evidence="1">
    <location>
        <begin position="1"/>
        <end position="18"/>
    </location>
</feature>
<dbReference type="RefSeq" id="WP_345516821.1">
    <property type="nucleotide sequence ID" value="NZ_BAAAXD010000039.1"/>
</dbReference>